<feature type="region of interest" description="Disordered" evidence="1">
    <location>
        <begin position="70"/>
        <end position="118"/>
    </location>
</feature>
<reference evidence="2" key="1">
    <citation type="submission" date="2022-06" db="EMBL/GenBank/DDBJ databases">
        <title>Genome Sequence of Candolleomyces eurysporus.</title>
        <authorList>
            <person name="Buettner E."/>
        </authorList>
    </citation>
    <scope>NUCLEOTIDE SEQUENCE</scope>
    <source>
        <strain evidence="2">VTCC 930004</strain>
    </source>
</reference>
<name>A0A9W8IVJ0_9AGAR</name>
<evidence type="ECO:0000313" key="2">
    <source>
        <dbReference type="EMBL" id="KAJ2923746.1"/>
    </source>
</evidence>
<dbReference type="AlphaFoldDB" id="A0A9W8IVJ0"/>
<dbReference type="Proteomes" id="UP001140091">
    <property type="component" value="Unassembled WGS sequence"/>
</dbReference>
<gene>
    <name evidence="2" type="ORF">H1R20_g13349</name>
</gene>
<accession>A0A9W8IVJ0</accession>
<comment type="caution">
    <text evidence="2">The sequence shown here is derived from an EMBL/GenBank/DDBJ whole genome shotgun (WGS) entry which is preliminary data.</text>
</comment>
<sequence>MVGRHAYSLNSVSRNEVYSSWNNGEEQAPAPPVLSSEQTAAVDHAFQQLSHDNHQQLNCCYKAVKAARARNKDPNNSSSLSLSDDSINEPPAAPKPGPSCNKGKTPDPHNWGGVNWSSDSNFEEQVQAAALKQFNEDKRKLKKKKKTSSSYHCTSHTCNLTVVNQQDNQTVHDFSYCKQSVLPIPSILNAMFARHTPANTKVNPNHRAFSAPDPHPSAQILAHSRLAKALQAANCLNDNPKCKSKSDSQKRK</sequence>
<evidence type="ECO:0000256" key="1">
    <source>
        <dbReference type="SAM" id="MobiDB-lite"/>
    </source>
</evidence>
<protein>
    <submittedName>
        <fullName evidence="2">Uncharacterized protein</fullName>
    </submittedName>
</protein>
<feature type="non-terminal residue" evidence="2">
    <location>
        <position position="252"/>
    </location>
</feature>
<evidence type="ECO:0000313" key="3">
    <source>
        <dbReference type="Proteomes" id="UP001140091"/>
    </source>
</evidence>
<feature type="compositionally biased region" description="Low complexity" evidence="1">
    <location>
        <begin position="75"/>
        <end position="85"/>
    </location>
</feature>
<dbReference type="OrthoDB" id="10615738at2759"/>
<organism evidence="2 3">
    <name type="scientific">Candolleomyces eurysporus</name>
    <dbReference type="NCBI Taxonomy" id="2828524"/>
    <lineage>
        <taxon>Eukaryota</taxon>
        <taxon>Fungi</taxon>
        <taxon>Dikarya</taxon>
        <taxon>Basidiomycota</taxon>
        <taxon>Agaricomycotina</taxon>
        <taxon>Agaricomycetes</taxon>
        <taxon>Agaricomycetidae</taxon>
        <taxon>Agaricales</taxon>
        <taxon>Agaricineae</taxon>
        <taxon>Psathyrellaceae</taxon>
        <taxon>Candolleomyces</taxon>
    </lineage>
</organism>
<proteinExistence type="predicted"/>
<keyword evidence="3" id="KW-1185">Reference proteome</keyword>
<dbReference type="EMBL" id="JANBPK010001286">
    <property type="protein sequence ID" value="KAJ2923746.1"/>
    <property type="molecule type" value="Genomic_DNA"/>
</dbReference>